<dbReference type="PANTHER" id="PTHR46811">
    <property type="entry name" value="COILED-COIL-HELIX-COILED-COIL-HELIX DOMAIN-CONTAINING PROTEIN 7"/>
    <property type="match status" value="1"/>
</dbReference>
<reference evidence="7 8" key="1">
    <citation type="submission" date="2025-04" db="UniProtKB">
        <authorList>
            <consortium name="RefSeq"/>
        </authorList>
    </citation>
    <scope>IDENTIFICATION</scope>
    <source>
        <tissue evidence="7 8">Whole body</tissue>
    </source>
</reference>
<dbReference type="Proteomes" id="UP000694925">
    <property type="component" value="Unplaced"/>
</dbReference>
<evidence type="ECO:0000256" key="4">
    <source>
        <dbReference type="ARBA" id="ARBA00038205"/>
    </source>
</evidence>
<comment type="similarity">
    <text evidence="4">Belongs to the CHCHD7 family.</text>
</comment>
<dbReference type="KEGG" id="ccal:108625998"/>
<name>A0AAJ7S2N5_9HYME</name>
<proteinExistence type="inferred from homology"/>
<dbReference type="GO" id="GO:0005758">
    <property type="term" value="C:mitochondrial intermembrane space"/>
    <property type="evidence" value="ECO:0007669"/>
    <property type="project" value="UniProtKB-SubCell"/>
</dbReference>
<keyword evidence="2" id="KW-0496">Mitochondrion</keyword>
<keyword evidence="6" id="KW-1185">Reference proteome</keyword>
<evidence type="ECO:0000256" key="1">
    <source>
        <dbReference type="ARBA" id="ARBA00004569"/>
    </source>
</evidence>
<dbReference type="GeneID" id="108625998"/>
<gene>
    <name evidence="7 8" type="primary">LOC108625998</name>
</gene>
<sequence length="98" mass="11616">MTTSIASNDQAKNVPKKLKQDQELINPCYKESLISAQCLERNQYDYTLCEVQFENYRVCKRFWSSVISKRRLEGVMPIVPPPDEREKIRKEFINTLHH</sequence>
<evidence type="ECO:0000313" key="7">
    <source>
        <dbReference type="RefSeq" id="XP_017881881.1"/>
    </source>
</evidence>
<dbReference type="AlphaFoldDB" id="A0AAJ7S2N5"/>
<evidence type="ECO:0000256" key="5">
    <source>
        <dbReference type="ARBA" id="ARBA00039509"/>
    </source>
</evidence>
<organism evidence="6 8">
    <name type="scientific">Ceratina calcarata</name>
    <dbReference type="NCBI Taxonomy" id="156304"/>
    <lineage>
        <taxon>Eukaryota</taxon>
        <taxon>Metazoa</taxon>
        <taxon>Ecdysozoa</taxon>
        <taxon>Arthropoda</taxon>
        <taxon>Hexapoda</taxon>
        <taxon>Insecta</taxon>
        <taxon>Pterygota</taxon>
        <taxon>Neoptera</taxon>
        <taxon>Endopterygota</taxon>
        <taxon>Hymenoptera</taxon>
        <taxon>Apocrita</taxon>
        <taxon>Aculeata</taxon>
        <taxon>Apoidea</taxon>
        <taxon>Anthophila</taxon>
        <taxon>Apidae</taxon>
        <taxon>Ceratina</taxon>
        <taxon>Zadontomerus</taxon>
    </lineage>
</organism>
<dbReference type="InterPro" id="IPR009069">
    <property type="entry name" value="Cys_alpha_HP_mot_SF"/>
</dbReference>
<dbReference type="SUPFAM" id="SSF47072">
    <property type="entry name" value="Cysteine alpha-hairpin motif"/>
    <property type="match status" value="1"/>
</dbReference>
<dbReference type="GO" id="GO:0033108">
    <property type="term" value="P:mitochondrial respiratory chain complex assembly"/>
    <property type="evidence" value="ECO:0007669"/>
    <property type="project" value="TreeGrafter"/>
</dbReference>
<comment type="subcellular location">
    <subcellularLocation>
        <location evidence="1">Mitochondrion intermembrane space</location>
    </subcellularLocation>
</comment>
<evidence type="ECO:0000313" key="6">
    <source>
        <dbReference type="Proteomes" id="UP000694925"/>
    </source>
</evidence>
<keyword evidence="3" id="KW-1015">Disulfide bond</keyword>
<protein>
    <recommendedName>
        <fullName evidence="5">Coiled-coil-helix-coiled-coil-helix domain-containing protein 7</fullName>
    </recommendedName>
</protein>
<evidence type="ECO:0000313" key="8">
    <source>
        <dbReference type="RefSeq" id="XP_026670227.1"/>
    </source>
</evidence>
<dbReference type="PANTHER" id="PTHR46811:SF1">
    <property type="entry name" value="COILED-COIL-HELIX-COILED-COIL-HELIX DOMAIN-CONTAINING PROTEIN 7"/>
    <property type="match status" value="1"/>
</dbReference>
<evidence type="ECO:0000256" key="3">
    <source>
        <dbReference type="ARBA" id="ARBA00023157"/>
    </source>
</evidence>
<dbReference type="RefSeq" id="XP_026670227.1">
    <property type="nucleotide sequence ID" value="XM_026814426.1"/>
</dbReference>
<dbReference type="RefSeq" id="XP_017881881.1">
    <property type="nucleotide sequence ID" value="XM_018026392.2"/>
</dbReference>
<evidence type="ECO:0000256" key="2">
    <source>
        <dbReference type="ARBA" id="ARBA00023128"/>
    </source>
</evidence>
<dbReference type="InterPro" id="IPR051040">
    <property type="entry name" value="COX23"/>
</dbReference>
<accession>A0AAJ7S2N5</accession>